<name>A0A1S2N8S1_9BURK</name>
<accession>A0A1S2N8S1</accession>
<protein>
    <submittedName>
        <fullName evidence="1">Uncharacterized protein</fullName>
    </submittedName>
</protein>
<reference evidence="1 2" key="1">
    <citation type="submission" date="2014-10" db="EMBL/GenBank/DDBJ databases">
        <authorList>
            <person name="Seo M.-J."/>
            <person name="Seok Y.J."/>
            <person name="Cha I.-T."/>
        </authorList>
    </citation>
    <scope>NUCLEOTIDE SEQUENCE [LARGE SCALE GENOMIC DNA]</scope>
    <source>
        <strain evidence="1 2">NEU</strain>
    </source>
</reference>
<organism evidence="1 2">
    <name type="scientific">Massilia timonae</name>
    <dbReference type="NCBI Taxonomy" id="47229"/>
    <lineage>
        <taxon>Bacteria</taxon>
        <taxon>Pseudomonadati</taxon>
        <taxon>Pseudomonadota</taxon>
        <taxon>Betaproteobacteria</taxon>
        <taxon>Burkholderiales</taxon>
        <taxon>Oxalobacteraceae</taxon>
        <taxon>Telluria group</taxon>
        <taxon>Massilia</taxon>
    </lineage>
</organism>
<comment type="caution">
    <text evidence="1">The sequence shown here is derived from an EMBL/GenBank/DDBJ whole genome shotgun (WGS) entry which is preliminary data.</text>
</comment>
<gene>
    <name evidence="1" type="ORF">LO55_4927</name>
</gene>
<proteinExistence type="predicted"/>
<dbReference type="Proteomes" id="UP000180246">
    <property type="component" value="Unassembled WGS sequence"/>
</dbReference>
<evidence type="ECO:0000313" key="2">
    <source>
        <dbReference type="Proteomes" id="UP000180246"/>
    </source>
</evidence>
<sequence length="46" mass="5260">MRQRAHLVPDQIHPQIGLSLLFPDTALPLAATWFSGIIRRWHGEGR</sequence>
<evidence type="ECO:0000313" key="1">
    <source>
        <dbReference type="EMBL" id="OIJ41419.1"/>
    </source>
</evidence>
<dbReference type="EMBL" id="JRYB01000001">
    <property type="protein sequence ID" value="OIJ41419.1"/>
    <property type="molecule type" value="Genomic_DNA"/>
</dbReference>
<dbReference type="AlphaFoldDB" id="A0A1S2N8S1"/>